<dbReference type="PROSITE" id="PS00658">
    <property type="entry name" value="FORK_HEAD_2"/>
    <property type="match status" value="1"/>
</dbReference>
<protein>
    <recommendedName>
        <fullName evidence="8">Fork-head domain-containing protein</fullName>
    </recommendedName>
</protein>
<proteinExistence type="predicted"/>
<dbReference type="CDD" id="cd20026">
    <property type="entry name" value="FH_FOXK"/>
    <property type="match status" value="1"/>
</dbReference>
<dbReference type="PROSITE" id="PS50039">
    <property type="entry name" value="FORK_HEAD_3"/>
    <property type="match status" value="1"/>
</dbReference>
<evidence type="ECO:0000256" key="3">
    <source>
        <dbReference type="ARBA" id="ARBA00023125"/>
    </source>
</evidence>
<dbReference type="PANTHER" id="PTHR45881">
    <property type="entry name" value="CHECKPOINT SUPPRESSOR 1-LIKE, ISOFORM A-RELATED"/>
    <property type="match status" value="1"/>
</dbReference>
<dbReference type="RefSeq" id="XP_003392087.1">
    <property type="nucleotide sequence ID" value="XM_003392039.2"/>
</dbReference>
<accession>A0AAN0IJJ8</accession>
<evidence type="ECO:0000313" key="9">
    <source>
        <dbReference type="EnsemblMetazoa" id="XP_003392087.1"/>
    </source>
</evidence>
<evidence type="ECO:0000259" key="8">
    <source>
        <dbReference type="PROSITE" id="PS50039"/>
    </source>
</evidence>
<dbReference type="FunFam" id="1.10.10.10:FF:000135">
    <property type="entry name" value="forkhead box protein G1"/>
    <property type="match status" value="1"/>
</dbReference>
<dbReference type="InterPro" id="IPR018122">
    <property type="entry name" value="TF_fork_head_CS_1"/>
</dbReference>
<dbReference type="PRINTS" id="PR00053">
    <property type="entry name" value="FORKHEAD"/>
</dbReference>
<dbReference type="InterPro" id="IPR001766">
    <property type="entry name" value="Fork_head_dom"/>
</dbReference>
<dbReference type="InterPro" id="IPR036390">
    <property type="entry name" value="WH_DNA-bd_sf"/>
</dbReference>
<reference evidence="10" key="1">
    <citation type="journal article" date="2010" name="Nature">
        <title>The Amphimedon queenslandica genome and the evolution of animal complexity.</title>
        <authorList>
            <person name="Srivastava M."/>
            <person name="Simakov O."/>
            <person name="Chapman J."/>
            <person name="Fahey B."/>
            <person name="Gauthier M.E."/>
            <person name="Mitros T."/>
            <person name="Richards G.S."/>
            <person name="Conaco C."/>
            <person name="Dacre M."/>
            <person name="Hellsten U."/>
            <person name="Larroux C."/>
            <person name="Putnam N.H."/>
            <person name="Stanke M."/>
            <person name="Adamska M."/>
            <person name="Darling A."/>
            <person name="Degnan S.M."/>
            <person name="Oakley T.H."/>
            <person name="Plachetzki D.C."/>
            <person name="Zhai Y."/>
            <person name="Adamski M."/>
            <person name="Calcino A."/>
            <person name="Cummins S.F."/>
            <person name="Goodstein D.M."/>
            <person name="Harris C."/>
            <person name="Jackson D.J."/>
            <person name="Leys S.P."/>
            <person name="Shu S."/>
            <person name="Woodcroft B.J."/>
            <person name="Vervoort M."/>
            <person name="Kosik K.S."/>
            <person name="Manning G."/>
            <person name="Degnan B.M."/>
            <person name="Rokhsar D.S."/>
        </authorList>
    </citation>
    <scope>NUCLEOTIDE SEQUENCE [LARGE SCALE GENOMIC DNA]</scope>
</reference>
<feature type="domain" description="Fork-head" evidence="8">
    <location>
        <begin position="109"/>
        <end position="206"/>
    </location>
</feature>
<keyword evidence="3 6" id="KW-0238">DNA-binding</keyword>
<dbReference type="InterPro" id="IPR036388">
    <property type="entry name" value="WH-like_DNA-bd_sf"/>
</dbReference>
<keyword evidence="2" id="KW-0805">Transcription regulation</keyword>
<dbReference type="SMART" id="SM00339">
    <property type="entry name" value="FH"/>
    <property type="match status" value="1"/>
</dbReference>
<feature type="DNA-binding region" description="Fork-head" evidence="6">
    <location>
        <begin position="109"/>
        <end position="206"/>
    </location>
</feature>
<dbReference type="GO" id="GO:0003700">
    <property type="term" value="F:DNA-binding transcription factor activity"/>
    <property type="evidence" value="ECO:0007669"/>
    <property type="project" value="InterPro"/>
</dbReference>
<feature type="region of interest" description="Disordered" evidence="7">
    <location>
        <begin position="1"/>
        <end position="107"/>
    </location>
</feature>
<dbReference type="Proteomes" id="UP000007879">
    <property type="component" value="Unassembled WGS sequence"/>
</dbReference>
<evidence type="ECO:0000256" key="1">
    <source>
        <dbReference type="ARBA" id="ARBA00004123"/>
    </source>
</evidence>
<dbReference type="GO" id="GO:0006357">
    <property type="term" value="P:regulation of transcription by RNA polymerase II"/>
    <property type="evidence" value="ECO:0007669"/>
    <property type="project" value="UniProtKB-ARBA"/>
</dbReference>
<sequence length="218" mass="23716">MAQYASKLLSQQKDRLASDSEPGDEAGNSSVIEDVGEHSERLGSSGDSSPIATPTILPTGNGGEAEGDKTEEGETPAGGGGGGENNNSSETGNSTADERIGKDGQKYTKPPFSYAQLIVQALLASSDRKQTLSNIYQFISDKYPYYRLEDKGWKNSIRHNLSLNQYFMKAPREREGLGFGKGGYWCMHPDYEDKLTSQAYVKRKKKGIPVFPTASLMS</sequence>
<feature type="compositionally biased region" description="Low complexity" evidence="7">
    <location>
        <begin position="85"/>
        <end position="95"/>
    </location>
</feature>
<dbReference type="AlphaFoldDB" id="A0AAN0IJJ8"/>
<keyword evidence="10" id="KW-1185">Reference proteome</keyword>
<dbReference type="Gene3D" id="1.10.10.10">
    <property type="entry name" value="Winged helix-like DNA-binding domain superfamily/Winged helix DNA-binding domain"/>
    <property type="match status" value="1"/>
</dbReference>
<evidence type="ECO:0000256" key="4">
    <source>
        <dbReference type="ARBA" id="ARBA00023163"/>
    </source>
</evidence>
<comment type="subcellular location">
    <subcellularLocation>
        <location evidence="1 6">Nucleus</location>
    </subcellularLocation>
</comment>
<dbReference type="KEGG" id="aqu:100639763"/>
<evidence type="ECO:0000256" key="6">
    <source>
        <dbReference type="PROSITE-ProRule" id="PRU00089"/>
    </source>
</evidence>
<dbReference type="SUPFAM" id="SSF46785">
    <property type="entry name" value="Winged helix' DNA-binding domain"/>
    <property type="match status" value="1"/>
</dbReference>
<dbReference type="GeneID" id="100639763"/>
<evidence type="ECO:0000256" key="5">
    <source>
        <dbReference type="ARBA" id="ARBA00023242"/>
    </source>
</evidence>
<dbReference type="GO" id="GO:0005634">
    <property type="term" value="C:nucleus"/>
    <property type="evidence" value="ECO:0007669"/>
    <property type="project" value="UniProtKB-SubCell"/>
</dbReference>
<feature type="compositionally biased region" description="Basic and acidic residues" evidence="7">
    <location>
        <begin position="96"/>
        <end position="106"/>
    </location>
</feature>
<dbReference type="EnsemblMetazoa" id="XM_003392039.2">
    <property type="protein sequence ID" value="XP_003392087.1"/>
    <property type="gene ID" value="LOC100639763"/>
</dbReference>
<evidence type="ECO:0000256" key="2">
    <source>
        <dbReference type="ARBA" id="ARBA00023015"/>
    </source>
</evidence>
<organism evidence="9 10">
    <name type="scientific">Amphimedon queenslandica</name>
    <name type="common">Sponge</name>
    <dbReference type="NCBI Taxonomy" id="400682"/>
    <lineage>
        <taxon>Eukaryota</taxon>
        <taxon>Metazoa</taxon>
        <taxon>Porifera</taxon>
        <taxon>Demospongiae</taxon>
        <taxon>Heteroscleromorpha</taxon>
        <taxon>Haplosclerida</taxon>
        <taxon>Niphatidae</taxon>
        <taxon>Amphimedon</taxon>
    </lineage>
</organism>
<evidence type="ECO:0000256" key="7">
    <source>
        <dbReference type="SAM" id="MobiDB-lite"/>
    </source>
</evidence>
<evidence type="ECO:0000313" key="10">
    <source>
        <dbReference type="Proteomes" id="UP000007879"/>
    </source>
</evidence>
<name>A0AAN0IJJ8_AMPQE</name>
<feature type="compositionally biased region" description="Polar residues" evidence="7">
    <location>
        <begin position="45"/>
        <end position="58"/>
    </location>
</feature>
<reference evidence="9" key="2">
    <citation type="submission" date="2024-06" db="UniProtKB">
        <authorList>
            <consortium name="EnsemblMetazoa"/>
        </authorList>
    </citation>
    <scope>IDENTIFICATION</scope>
</reference>
<dbReference type="Pfam" id="PF00250">
    <property type="entry name" value="Forkhead"/>
    <property type="match status" value="1"/>
</dbReference>
<dbReference type="InterPro" id="IPR030456">
    <property type="entry name" value="TF_fork_head_CS_2"/>
</dbReference>
<keyword evidence="5 6" id="KW-0539">Nucleus</keyword>
<dbReference type="GO" id="GO:0043565">
    <property type="term" value="F:sequence-specific DNA binding"/>
    <property type="evidence" value="ECO:0007669"/>
    <property type="project" value="InterPro"/>
</dbReference>
<dbReference type="PROSITE" id="PS00657">
    <property type="entry name" value="FORK_HEAD_1"/>
    <property type="match status" value="1"/>
</dbReference>
<keyword evidence="4" id="KW-0804">Transcription</keyword>